<dbReference type="CDD" id="cd07153">
    <property type="entry name" value="Fur_like"/>
    <property type="match status" value="1"/>
</dbReference>
<keyword evidence="9" id="KW-1185">Reference proteome</keyword>
<dbReference type="GO" id="GO:0003700">
    <property type="term" value="F:DNA-binding transcription factor activity"/>
    <property type="evidence" value="ECO:0007669"/>
    <property type="project" value="InterPro"/>
</dbReference>
<accession>E8U540</accession>
<feature type="binding site" evidence="7">
    <location>
        <position position="84"/>
    </location>
    <ligand>
        <name>Zn(2+)</name>
        <dbReference type="ChEBI" id="CHEBI:29105"/>
    </ligand>
</feature>
<evidence type="ECO:0000256" key="7">
    <source>
        <dbReference type="PIRSR" id="PIRSR602481-1"/>
    </source>
</evidence>
<evidence type="ECO:0000256" key="5">
    <source>
        <dbReference type="ARBA" id="ARBA00023125"/>
    </source>
</evidence>
<protein>
    <submittedName>
        <fullName evidence="8">Ferric uptake regulator, Fur family</fullName>
    </submittedName>
</protein>
<dbReference type="OrthoDB" id="8659436at2"/>
<evidence type="ECO:0000256" key="3">
    <source>
        <dbReference type="ARBA" id="ARBA00022833"/>
    </source>
</evidence>
<sequence length="131" mass="14325">MPMVRNTKQRQAVLEVLRGARTHPDAAWIHGEVRRALPNISLGTVYRTLDALARDGVIMTIESAGQATRYDYKHDGHAHHHAVCRGCGAIFDIDAALIAPPPAPSLPVGFQVMDVRLEYHGICPACASQKH</sequence>
<dbReference type="Proteomes" id="UP000008635">
    <property type="component" value="Chromosome"/>
</dbReference>
<dbReference type="InterPro" id="IPR036388">
    <property type="entry name" value="WH-like_DNA-bd_sf"/>
</dbReference>
<reference evidence="9" key="2">
    <citation type="submission" date="2011-01" db="EMBL/GenBank/DDBJ databases">
        <title>The complete genome of Deinococcus maricopensis DSM 21211.</title>
        <authorList>
            <consortium name="US DOE Joint Genome Institute (JGI-PGF)"/>
            <person name="Lucas S."/>
            <person name="Copeland A."/>
            <person name="Lapidus A."/>
            <person name="Goodwin L."/>
            <person name="Pitluck S."/>
            <person name="Kyrpides N."/>
            <person name="Mavromatis K."/>
            <person name="Pagani I."/>
            <person name="Ivanova N."/>
            <person name="Ovchinnikova G."/>
            <person name="Zeytun A."/>
            <person name="Detter J.C."/>
            <person name="Han C."/>
            <person name="Land M."/>
            <person name="Hauser L."/>
            <person name="Markowitz V."/>
            <person name="Cheng J.-F."/>
            <person name="Hugenholtz P."/>
            <person name="Woyke T."/>
            <person name="Wu D."/>
            <person name="Pukall R."/>
            <person name="Gehrich-Schroeter G."/>
            <person name="Brambilla E."/>
            <person name="Klenk H.-P."/>
            <person name="Eisen J.A."/>
        </authorList>
    </citation>
    <scope>NUCLEOTIDE SEQUENCE [LARGE SCALE GENOMIC DNA]</scope>
    <source>
        <strain evidence="9">DSM 21211 / LMG 22137 / NRRL B-23946 / LB-34</strain>
    </source>
</reference>
<dbReference type="EMBL" id="CP002454">
    <property type="protein sequence ID" value="ADV66179.1"/>
    <property type="molecule type" value="Genomic_DNA"/>
</dbReference>
<keyword evidence="7" id="KW-0479">Metal-binding</keyword>
<dbReference type="AlphaFoldDB" id="E8U540"/>
<evidence type="ECO:0000313" key="9">
    <source>
        <dbReference type="Proteomes" id="UP000008635"/>
    </source>
</evidence>
<gene>
    <name evidence="8" type="ordered locus">Deima_0520</name>
</gene>
<keyword evidence="6" id="KW-0804">Transcription</keyword>
<comment type="cofactor">
    <cofactor evidence="7">
        <name>Zn(2+)</name>
        <dbReference type="ChEBI" id="CHEBI:29105"/>
    </cofactor>
    <text evidence="7">Binds 1 zinc ion per subunit.</text>
</comment>
<dbReference type="eggNOG" id="COG0735">
    <property type="taxonomic scope" value="Bacteria"/>
</dbReference>
<dbReference type="Gene3D" id="3.30.1490.190">
    <property type="match status" value="1"/>
</dbReference>
<evidence type="ECO:0000256" key="4">
    <source>
        <dbReference type="ARBA" id="ARBA00023015"/>
    </source>
</evidence>
<keyword evidence="2" id="KW-0678">Repressor</keyword>
<dbReference type="KEGG" id="dmr:Deima_0520"/>
<evidence type="ECO:0000256" key="6">
    <source>
        <dbReference type="ARBA" id="ARBA00023163"/>
    </source>
</evidence>
<feature type="binding site" evidence="7">
    <location>
        <position position="123"/>
    </location>
    <ligand>
        <name>Zn(2+)</name>
        <dbReference type="ChEBI" id="CHEBI:29105"/>
    </ligand>
</feature>
<keyword evidence="4" id="KW-0805">Transcription regulation</keyword>
<organism evidence="8 9">
    <name type="scientific">Deinococcus maricopensis (strain DSM 21211 / LMG 22137 / NRRL B-23946 / LB-34)</name>
    <dbReference type="NCBI Taxonomy" id="709986"/>
    <lineage>
        <taxon>Bacteria</taxon>
        <taxon>Thermotogati</taxon>
        <taxon>Deinococcota</taxon>
        <taxon>Deinococci</taxon>
        <taxon>Deinococcales</taxon>
        <taxon>Deinococcaceae</taxon>
        <taxon>Deinococcus</taxon>
    </lineage>
</organism>
<dbReference type="HOGENOM" id="CLU_096072_4_2_0"/>
<dbReference type="GO" id="GO:0045892">
    <property type="term" value="P:negative regulation of DNA-templated transcription"/>
    <property type="evidence" value="ECO:0007669"/>
    <property type="project" value="TreeGrafter"/>
</dbReference>
<keyword evidence="5" id="KW-0238">DNA-binding</keyword>
<reference evidence="8 9" key="1">
    <citation type="journal article" date="2011" name="Stand. Genomic Sci.">
        <title>Complete genome sequence of Deinococcus maricopensis type strain (LB-34).</title>
        <authorList>
            <person name="Pukall R."/>
            <person name="Zeytun A."/>
            <person name="Lucas S."/>
            <person name="Lapidus A."/>
            <person name="Hammon N."/>
            <person name="Deshpande S."/>
            <person name="Nolan M."/>
            <person name="Cheng J.F."/>
            <person name="Pitluck S."/>
            <person name="Liolios K."/>
            <person name="Pagani I."/>
            <person name="Mikhailova N."/>
            <person name="Ivanova N."/>
            <person name="Mavromatis K."/>
            <person name="Pati A."/>
            <person name="Tapia R."/>
            <person name="Han C."/>
            <person name="Goodwin L."/>
            <person name="Chen A."/>
            <person name="Palaniappan K."/>
            <person name="Land M."/>
            <person name="Hauser L."/>
            <person name="Chang Y.J."/>
            <person name="Jeffries C.D."/>
            <person name="Brambilla E.M."/>
            <person name="Rohde M."/>
            <person name="Goker M."/>
            <person name="Detter J.C."/>
            <person name="Woyke T."/>
            <person name="Bristow J."/>
            <person name="Eisen J.A."/>
            <person name="Markowitz V."/>
            <person name="Hugenholtz P."/>
            <person name="Kyrpides N.C."/>
            <person name="Klenk H.P."/>
        </authorList>
    </citation>
    <scope>NUCLEOTIDE SEQUENCE [LARGE SCALE GENOMIC DNA]</scope>
    <source>
        <strain evidence="9">DSM 21211 / LMG 22137 / NRRL B-23946 / LB-34</strain>
    </source>
</reference>
<evidence type="ECO:0000313" key="8">
    <source>
        <dbReference type="EMBL" id="ADV66179.1"/>
    </source>
</evidence>
<dbReference type="InterPro" id="IPR036390">
    <property type="entry name" value="WH_DNA-bd_sf"/>
</dbReference>
<feature type="binding site" evidence="7">
    <location>
        <position position="126"/>
    </location>
    <ligand>
        <name>Zn(2+)</name>
        <dbReference type="ChEBI" id="CHEBI:29105"/>
    </ligand>
</feature>
<dbReference type="Pfam" id="PF01475">
    <property type="entry name" value="FUR"/>
    <property type="match status" value="1"/>
</dbReference>
<dbReference type="Gene3D" id="1.10.10.10">
    <property type="entry name" value="Winged helix-like DNA-binding domain superfamily/Winged helix DNA-binding domain"/>
    <property type="match status" value="1"/>
</dbReference>
<dbReference type="GO" id="GO:0000976">
    <property type="term" value="F:transcription cis-regulatory region binding"/>
    <property type="evidence" value="ECO:0007669"/>
    <property type="project" value="TreeGrafter"/>
</dbReference>
<evidence type="ECO:0000256" key="1">
    <source>
        <dbReference type="ARBA" id="ARBA00007957"/>
    </source>
</evidence>
<evidence type="ECO:0000256" key="2">
    <source>
        <dbReference type="ARBA" id="ARBA00022491"/>
    </source>
</evidence>
<dbReference type="PANTHER" id="PTHR33202:SF22">
    <property type="entry name" value="HYDROGEN PEROXIDE SENSITIVE REPRESSOR"/>
    <property type="match status" value="1"/>
</dbReference>
<dbReference type="InterPro" id="IPR002481">
    <property type="entry name" value="FUR"/>
</dbReference>
<dbReference type="RefSeq" id="WP_013555684.1">
    <property type="nucleotide sequence ID" value="NC_014958.1"/>
</dbReference>
<proteinExistence type="inferred from homology"/>
<dbReference type="GO" id="GO:0008270">
    <property type="term" value="F:zinc ion binding"/>
    <property type="evidence" value="ECO:0007669"/>
    <property type="project" value="TreeGrafter"/>
</dbReference>
<dbReference type="STRING" id="709986.Deima_0520"/>
<dbReference type="SUPFAM" id="SSF46785">
    <property type="entry name" value="Winged helix' DNA-binding domain"/>
    <property type="match status" value="1"/>
</dbReference>
<dbReference type="InterPro" id="IPR043135">
    <property type="entry name" value="Fur_C"/>
</dbReference>
<keyword evidence="3 7" id="KW-0862">Zinc</keyword>
<comment type="similarity">
    <text evidence="1">Belongs to the Fur family.</text>
</comment>
<feature type="binding site" evidence="7">
    <location>
        <position position="87"/>
    </location>
    <ligand>
        <name>Zn(2+)</name>
        <dbReference type="ChEBI" id="CHEBI:29105"/>
    </ligand>
</feature>
<name>E8U540_DEIML</name>
<dbReference type="GO" id="GO:1900376">
    <property type="term" value="P:regulation of secondary metabolite biosynthetic process"/>
    <property type="evidence" value="ECO:0007669"/>
    <property type="project" value="TreeGrafter"/>
</dbReference>
<dbReference type="PANTHER" id="PTHR33202">
    <property type="entry name" value="ZINC UPTAKE REGULATION PROTEIN"/>
    <property type="match status" value="1"/>
</dbReference>